<reference evidence="1" key="1">
    <citation type="submission" date="2020-04" db="EMBL/GenBank/DDBJ databases">
        <authorList>
            <person name="Chiriac C."/>
            <person name="Salcher M."/>
            <person name="Ghai R."/>
            <person name="Kavagutti S V."/>
        </authorList>
    </citation>
    <scope>NUCLEOTIDE SEQUENCE</scope>
</reference>
<dbReference type="EMBL" id="LR796670">
    <property type="protein sequence ID" value="CAB4158398.1"/>
    <property type="molecule type" value="Genomic_DNA"/>
</dbReference>
<organism evidence="1">
    <name type="scientific">uncultured Caudovirales phage</name>
    <dbReference type="NCBI Taxonomy" id="2100421"/>
    <lineage>
        <taxon>Viruses</taxon>
        <taxon>Duplodnaviria</taxon>
        <taxon>Heunggongvirae</taxon>
        <taxon>Uroviricota</taxon>
        <taxon>Caudoviricetes</taxon>
        <taxon>Peduoviridae</taxon>
        <taxon>Maltschvirus</taxon>
        <taxon>Maltschvirus maltsch</taxon>
    </lineage>
</organism>
<sequence length="189" mass="21447">METRIKSFSEFLGESEISENLKYHINNGFSITESVFRPGSKAHLDLLCEAREKFYAGLLSLQGVDRQLFETTDLGKTVIINGKTVPLDLPLEQIDLVNEKKNPKLNYPTRGGSKKYIVYVKNPKTGNIKTIQFGDPGLNAKVSNQKARKSFAARHRCAEKKDRTTAGYWACRINRYAHLWGGKTYPGFW</sequence>
<accession>A0A6J5NN35</accession>
<protein>
    <submittedName>
        <fullName evidence="1">Uncharacterized protein</fullName>
    </submittedName>
</protein>
<gene>
    <name evidence="1" type="ORF">UFOVP699_8</name>
</gene>
<proteinExistence type="predicted"/>
<evidence type="ECO:0000313" key="1">
    <source>
        <dbReference type="EMBL" id="CAB4158398.1"/>
    </source>
</evidence>
<name>A0A6J5NN35_9CAUD</name>